<gene>
    <name evidence="1" type="ORF">AAGT77_20030</name>
</gene>
<evidence type="ECO:0000313" key="2">
    <source>
        <dbReference type="Proteomes" id="UP001445268"/>
    </source>
</evidence>
<protein>
    <recommendedName>
        <fullName evidence="3">Phage gp6-like head-tail connector protein</fullName>
    </recommendedName>
</protein>
<keyword evidence="1" id="KW-0614">Plasmid</keyword>
<proteinExistence type="predicted"/>
<evidence type="ECO:0000313" key="1">
    <source>
        <dbReference type="EMBL" id="XAF56211.1"/>
    </source>
</evidence>
<name>A0ABZ3E9N0_9GAMM</name>
<reference evidence="1 2" key="1">
    <citation type="submission" date="2024-04" db="EMBL/GenBank/DDBJ databases">
        <title>Marinobacter sp. SBY-1.</title>
        <authorList>
            <person name="Pan C."/>
        </authorList>
    </citation>
    <scope>NUCLEOTIDE SEQUENCE [LARGE SCALE GENOMIC DNA]</scope>
    <source>
        <strain evidence="1 2">SBY-1</strain>
        <plasmid evidence="1 2">unnamed2</plasmid>
    </source>
</reference>
<dbReference type="Proteomes" id="UP001445268">
    <property type="component" value="Plasmid unnamed2"/>
</dbReference>
<evidence type="ECO:0008006" key="3">
    <source>
        <dbReference type="Google" id="ProtNLM"/>
    </source>
</evidence>
<geneLocation type="plasmid" evidence="1 2">
    <name>unnamed2</name>
</geneLocation>
<keyword evidence="2" id="KW-1185">Reference proteome</keyword>
<dbReference type="EMBL" id="CP152382">
    <property type="protein sequence ID" value="XAF56211.1"/>
    <property type="molecule type" value="Genomic_DNA"/>
</dbReference>
<organism evidence="1 2">
    <name type="scientific">Marinobacter alkaliphilus</name>
    <dbReference type="NCBI Taxonomy" id="254719"/>
    <lineage>
        <taxon>Bacteria</taxon>
        <taxon>Pseudomonadati</taxon>
        <taxon>Pseudomonadota</taxon>
        <taxon>Gammaproteobacteria</taxon>
        <taxon>Pseudomonadales</taxon>
        <taxon>Marinobacteraceae</taxon>
        <taxon>Marinobacter</taxon>
    </lineage>
</organism>
<accession>A0ABZ3E9N0</accession>
<dbReference type="RefSeq" id="WP_342632759.1">
    <property type="nucleotide sequence ID" value="NZ_CP152382.1"/>
</dbReference>
<sequence>MAKQIYFPELAQIVSTLLVRPDLLGELDGVSLHERFAVSIAEVVADYCGGLVNGVNSCDVPCSPLDAEGRVSEMGSTVSIDPSDSLPSMHRNVWSLYDGQGWEGYEVDVESGRPYAKVEEQAIIQLMQTTLRQIACHNPAASFPDIEPDQGPGNYAVELVRTAYSRITLSVSGAESQRAAEKSALNMAGDHVFSEFDADYGVGGSTKTA</sequence>